<feature type="compositionally biased region" description="Basic residues" evidence="1">
    <location>
        <begin position="85"/>
        <end position="98"/>
    </location>
</feature>
<reference evidence="2" key="1">
    <citation type="journal article" date="2013" name="J. Plant Res.">
        <title>Effect of fungi and light on seed germination of three Opuntia species from semiarid lands of central Mexico.</title>
        <authorList>
            <person name="Delgado-Sanchez P."/>
            <person name="Jimenez-Bremont J.F."/>
            <person name="Guerrero-Gonzalez Mde L."/>
            <person name="Flores J."/>
        </authorList>
    </citation>
    <scope>NUCLEOTIDE SEQUENCE</scope>
    <source>
        <tissue evidence="2">Cladode</tissue>
    </source>
</reference>
<evidence type="ECO:0000256" key="1">
    <source>
        <dbReference type="SAM" id="MobiDB-lite"/>
    </source>
</evidence>
<organism evidence="2">
    <name type="scientific">Opuntia streptacantha</name>
    <name type="common">Prickly pear cactus</name>
    <name type="synonym">Opuntia cardona</name>
    <dbReference type="NCBI Taxonomy" id="393608"/>
    <lineage>
        <taxon>Eukaryota</taxon>
        <taxon>Viridiplantae</taxon>
        <taxon>Streptophyta</taxon>
        <taxon>Embryophyta</taxon>
        <taxon>Tracheophyta</taxon>
        <taxon>Spermatophyta</taxon>
        <taxon>Magnoliopsida</taxon>
        <taxon>eudicotyledons</taxon>
        <taxon>Gunneridae</taxon>
        <taxon>Pentapetalae</taxon>
        <taxon>Caryophyllales</taxon>
        <taxon>Cactineae</taxon>
        <taxon>Cactaceae</taxon>
        <taxon>Opuntioideae</taxon>
        <taxon>Opuntia</taxon>
    </lineage>
</organism>
<protein>
    <submittedName>
        <fullName evidence="2">Uncharacterized protein</fullName>
    </submittedName>
</protein>
<dbReference type="AlphaFoldDB" id="A0A7C9EXG8"/>
<reference evidence="2" key="2">
    <citation type="submission" date="2020-07" db="EMBL/GenBank/DDBJ databases">
        <authorList>
            <person name="Vera ALvarez R."/>
            <person name="Arias-Moreno D.M."/>
            <person name="Jimenez-Jacinto V."/>
            <person name="Jimenez-Bremont J.F."/>
            <person name="Swaminathan K."/>
            <person name="Moose S.P."/>
            <person name="Guerrero-Gonzalez M.L."/>
            <person name="Marino-Ramirez L."/>
            <person name="Landsman D."/>
            <person name="Rodriguez-Kessler M."/>
            <person name="Delgado-Sanchez P."/>
        </authorList>
    </citation>
    <scope>NUCLEOTIDE SEQUENCE</scope>
    <source>
        <tissue evidence="2">Cladode</tissue>
    </source>
</reference>
<sequence length="146" mass="17228">MESSTTTLLLLRHHHHHPPTPPPPPPPPWRFPISLLSHSSHSRLLFLPLHRCLLGPIGARKFDFGPRGYDADADDDFGGGEFDRRRKSKRRRRRRSKGRQWWFDERERSERFDEREPSMLDQVVESLWFLKDSPCSPLDSRSSWHG</sequence>
<feature type="region of interest" description="Disordered" evidence="1">
    <location>
        <begin position="71"/>
        <end position="98"/>
    </location>
</feature>
<accession>A0A7C9EXG8</accession>
<evidence type="ECO:0000313" key="2">
    <source>
        <dbReference type="EMBL" id="MBA4669869.1"/>
    </source>
</evidence>
<proteinExistence type="predicted"/>
<dbReference type="EMBL" id="GISG01245301">
    <property type="protein sequence ID" value="MBA4669869.1"/>
    <property type="molecule type" value="Transcribed_RNA"/>
</dbReference>
<name>A0A7C9EXG8_OPUST</name>